<dbReference type="EMBL" id="JAQIPB010000003">
    <property type="protein sequence ID" value="MDA7416738.1"/>
    <property type="molecule type" value="Genomic_DNA"/>
</dbReference>
<reference evidence="1" key="1">
    <citation type="submission" date="2023-01" db="EMBL/GenBank/DDBJ databases">
        <title>Xenophilus mangrovi sp. nov., isolated from soil of Mangrove nature reserve.</title>
        <authorList>
            <person name="Xu S."/>
            <person name="Liu Z."/>
            <person name="Xu Y."/>
        </authorList>
    </citation>
    <scope>NUCLEOTIDE SEQUENCE</scope>
    <source>
        <strain evidence="1">YW8</strain>
    </source>
</reference>
<gene>
    <name evidence="1" type="ORF">PGB34_10215</name>
</gene>
<evidence type="ECO:0000313" key="2">
    <source>
        <dbReference type="Proteomes" id="UP001212602"/>
    </source>
</evidence>
<organism evidence="1 2">
    <name type="scientific">Xenophilus arseniciresistens</name>
    <dbReference type="NCBI Taxonomy" id="1283306"/>
    <lineage>
        <taxon>Bacteria</taxon>
        <taxon>Pseudomonadati</taxon>
        <taxon>Pseudomonadota</taxon>
        <taxon>Betaproteobacteria</taxon>
        <taxon>Burkholderiales</taxon>
        <taxon>Comamonadaceae</taxon>
        <taxon>Xenophilus</taxon>
    </lineage>
</organism>
<name>A0AAE3N8C9_9BURK</name>
<keyword evidence="2" id="KW-1185">Reference proteome</keyword>
<accession>A0AAE3N8C9</accession>
<evidence type="ECO:0000313" key="1">
    <source>
        <dbReference type="EMBL" id="MDA7416738.1"/>
    </source>
</evidence>
<dbReference type="AlphaFoldDB" id="A0AAE3N8C9"/>
<proteinExistence type="predicted"/>
<protein>
    <submittedName>
        <fullName evidence="1">DciA family protein</fullName>
    </submittedName>
</protein>
<comment type="caution">
    <text evidence="1">The sequence shown here is derived from an EMBL/GenBank/DDBJ whole genome shotgun (WGS) entry which is preliminary data.</text>
</comment>
<dbReference type="Proteomes" id="UP001212602">
    <property type="component" value="Unassembled WGS sequence"/>
</dbReference>
<sequence length="102" mass="11186">MTRRSQAFTLLQASEESPTLAGLMARAREAQARLQAIAPLLPPGLRAAVTAGPVENGEWCLLVEGNAVAAKLRQMVPMLLARLRVQGWETKGIRIKLRSQQR</sequence>
<dbReference type="RefSeq" id="WP_271427971.1">
    <property type="nucleotide sequence ID" value="NZ_JAQIPB010000003.1"/>
</dbReference>